<comment type="caution">
    <text evidence="3">The sequence shown here is derived from an EMBL/GenBank/DDBJ whole genome shotgun (WGS) entry which is preliminary data.</text>
</comment>
<keyword evidence="1" id="KW-0732">Signal</keyword>
<sequence>MHLRLSTLSLALLLAGCGGGGSGDVANTSLPSHKISGQIQAQNVALDATVCIDSNQNFACDVGEISTQADSQGRYTLTSDSTQIYRFPIVADVSTGISVMTRSRQTSQSSILIAPALGKSSGNILNGVSSIFAGIMLDGNTEKEANRLLAEQLLQLGVEVNGDISQNFNHTALSILDANAVVLLQKAKASERIDLLATLGQTMAKNTPLIASEIVSGEKMTEYANTLMAQVSEERPLQDTGIIQFYSDQGAQAQADADYPGQDAEYGLDITAKNDVTGKSFAFIKLDAAGNELEAEASDWSCVKDVYSGLIWEVKSEDAASLNYKERLFALEIADKFIPFAKDVTAASCQAAGDAICTTQDYINRINQDKLCGLQTWRLPTNSEQYMMLDLGEVGDDAVGFNRDYFPHQPQNTEFFDGHTWTSGIAYLNTSQFQSYGSMQYLYTALSGATKGERSPIELYSSSTAADNDPSYVSPIRVVATKENNQ</sequence>
<feature type="chain" id="PRO_5032579266" evidence="1">
    <location>
        <begin position="21"/>
        <end position="486"/>
    </location>
</feature>
<gene>
    <name evidence="3" type="ORF">A1QS_10765</name>
</gene>
<dbReference type="EMBL" id="AJYS02000267">
    <property type="protein sequence ID" value="OEE31526.1"/>
    <property type="molecule type" value="Genomic_DNA"/>
</dbReference>
<keyword evidence="4" id="KW-1185">Reference proteome</keyword>
<feature type="signal peptide" evidence="1">
    <location>
        <begin position="1"/>
        <end position="20"/>
    </location>
</feature>
<organism evidence="3 4">
    <name type="scientific">Vibrio ordalii FS-238</name>
    <dbReference type="NCBI Taxonomy" id="617133"/>
    <lineage>
        <taxon>Bacteria</taxon>
        <taxon>Pseudomonadati</taxon>
        <taxon>Pseudomonadota</taxon>
        <taxon>Gammaproteobacteria</taxon>
        <taxon>Vibrionales</taxon>
        <taxon>Vibrionaceae</taxon>
        <taxon>Vibrio</taxon>
    </lineage>
</organism>
<dbReference type="Proteomes" id="UP000094808">
    <property type="component" value="Unassembled WGS sequence"/>
</dbReference>
<dbReference type="AlphaFoldDB" id="A0A853QW56"/>
<dbReference type="InterPro" id="IPR011460">
    <property type="entry name" value="Lcl_C"/>
</dbReference>
<reference evidence="3 4" key="1">
    <citation type="journal article" date="2012" name="Science">
        <title>Ecological populations of bacteria act as socially cohesive units of antibiotic production and resistance.</title>
        <authorList>
            <person name="Cordero O.X."/>
            <person name="Wildschutte H."/>
            <person name="Kirkup B."/>
            <person name="Proehl S."/>
            <person name="Ngo L."/>
            <person name="Hussain F."/>
            <person name="Le Roux F."/>
            <person name="Mincer T."/>
            <person name="Polz M.F."/>
        </authorList>
    </citation>
    <scope>NUCLEOTIDE SEQUENCE [LARGE SCALE GENOMIC DNA]</scope>
    <source>
        <strain evidence="3 4">FS-238</strain>
    </source>
</reference>
<dbReference type="PROSITE" id="PS51257">
    <property type="entry name" value="PROKAR_LIPOPROTEIN"/>
    <property type="match status" value="1"/>
</dbReference>
<feature type="domain" description="Lcl C-terminal" evidence="2">
    <location>
        <begin position="302"/>
        <end position="431"/>
    </location>
</feature>
<evidence type="ECO:0000256" key="1">
    <source>
        <dbReference type="SAM" id="SignalP"/>
    </source>
</evidence>
<dbReference type="Pfam" id="PF07603">
    <property type="entry name" value="Lcl_C"/>
    <property type="match status" value="1"/>
</dbReference>
<protein>
    <submittedName>
        <fullName evidence="3">DUF1566 domain-containing protein</fullName>
    </submittedName>
</protein>
<proteinExistence type="predicted"/>
<evidence type="ECO:0000259" key="2">
    <source>
        <dbReference type="Pfam" id="PF07603"/>
    </source>
</evidence>
<name>A0A853QW56_9VIBR</name>
<evidence type="ECO:0000313" key="4">
    <source>
        <dbReference type="Proteomes" id="UP000094808"/>
    </source>
</evidence>
<evidence type="ECO:0000313" key="3">
    <source>
        <dbReference type="EMBL" id="OEE31526.1"/>
    </source>
</evidence>
<accession>A0A853QW56</accession>
<dbReference type="RefSeq" id="WP_017045049.1">
    <property type="nucleotide sequence ID" value="NZ_AJYS02000267.1"/>
</dbReference>